<reference evidence="2 3" key="1">
    <citation type="submission" date="2016-07" db="EMBL/GenBank/DDBJ databases">
        <title>Pervasive Adenine N6-methylation of Active Genes in Fungi.</title>
        <authorList>
            <consortium name="DOE Joint Genome Institute"/>
            <person name="Mondo S.J."/>
            <person name="Dannebaum R.O."/>
            <person name="Kuo R.C."/>
            <person name="Labutti K."/>
            <person name="Haridas S."/>
            <person name="Kuo A."/>
            <person name="Salamov A."/>
            <person name="Ahrendt S.R."/>
            <person name="Lipzen A."/>
            <person name="Sullivan W."/>
            <person name="Andreopoulos W.B."/>
            <person name="Clum A."/>
            <person name="Lindquist E."/>
            <person name="Daum C."/>
            <person name="Ramamoorthy G.K."/>
            <person name="Gryganskyi A."/>
            <person name="Culley D."/>
            <person name="Magnuson J.K."/>
            <person name="James T.Y."/>
            <person name="O'Malley M.A."/>
            <person name="Stajich J.E."/>
            <person name="Spatafora J.W."/>
            <person name="Visel A."/>
            <person name="Grigoriev I.V."/>
        </authorList>
    </citation>
    <scope>NUCLEOTIDE SEQUENCE [LARGE SCALE GENOMIC DNA]</scope>
    <source>
        <strain evidence="2 3">ATCC 12442</strain>
    </source>
</reference>
<dbReference type="OrthoDB" id="5573921at2759"/>
<dbReference type="Proteomes" id="UP000193922">
    <property type="component" value="Unassembled WGS sequence"/>
</dbReference>
<proteinExistence type="predicted"/>
<evidence type="ECO:0000313" key="2">
    <source>
        <dbReference type="EMBL" id="ORX72756.1"/>
    </source>
</evidence>
<gene>
    <name evidence="2" type="ORF">DL89DRAFT_82589</name>
</gene>
<evidence type="ECO:0000313" key="3">
    <source>
        <dbReference type="Proteomes" id="UP000193922"/>
    </source>
</evidence>
<comment type="caution">
    <text evidence="2">The sequence shown here is derived from an EMBL/GenBank/DDBJ whole genome shotgun (WGS) entry which is preliminary data.</text>
</comment>
<feature type="region of interest" description="Disordered" evidence="1">
    <location>
        <begin position="248"/>
        <end position="275"/>
    </location>
</feature>
<keyword evidence="3" id="KW-1185">Reference proteome</keyword>
<sequence length="275" mass="30610">MDVASRLRSLVFSLIRTPIAVTATLWTWAMAAPRALVHYMLRLIELFENTMLTIVWEYQGDNLLKFLYTHSHIPQAALKHSETRSQGVQTTDLDTHDLARNARQRRDVLMTQVLEDLVPALLQALHAMPQRGELDRMSQEQTQWAKIIASQQRQLMDAKMHDESLEAYTQIAATLQVLVSRIGSVDERLIRALNVSSGHVDQQLVSLQDGLGRVSRECELDKSAISELVVRLSQLDNVLMSIAASPRTLPGKTDAAVDTAGSDVADGEMEGTSKA</sequence>
<dbReference type="EMBL" id="MCFD01000002">
    <property type="protein sequence ID" value="ORX72756.1"/>
    <property type="molecule type" value="Genomic_DNA"/>
</dbReference>
<name>A0A1Y1WHP6_9FUNG</name>
<accession>A0A1Y1WHP6</accession>
<evidence type="ECO:0000256" key="1">
    <source>
        <dbReference type="SAM" id="MobiDB-lite"/>
    </source>
</evidence>
<dbReference type="GeneID" id="63808767"/>
<protein>
    <submittedName>
        <fullName evidence="2">Uncharacterized protein</fullName>
    </submittedName>
</protein>
<dbReference type="AlphaFoldDB" id="A0A1Y1WHP6"/>
<dbReference type="RefSeq" id="XP_040746096.1">
    <property type="nucleotide sequence ID" value="XM_040892119.1"/>
</dbReference>
<organism evidence="2 3">
    <name type="scientific">Linderina pennispora</name>
    <dbReference type="NCBI Taxonomy" id="61395"/>
    <lineage>
        <taxon>Eukaryota</taxon>
        <taxon>Fungi</taxon>
        <taxon>Fungi incertae sedis</taxon>
        <taxon>Zoopagomycota</taxon>
        <taxon>Kickxellomycotina</taxon>
        <taxon>Kickxellomycetes</taxon>
        <taxon>Kickxellales</taxon>
        <taxon>Kickxellaceae</taxon>
        <taxon>Linderina</taxon>
    </lineage>
</organism>